<organism evidence="1 2">
    <name type="scientific">Huso huso</name>
    <name type="common">Beluga</name>
    <name type="synonym">Acipenser huso</name>
    <dbReference type="NCBI Taxonomy" id="61971"/>
    <lineage>
        <taxon>Eukaryota</taxon>
        <taxon>Metazoa</taxon>
        <taxon>Chordata</taxon>
        <taxon>Craniata</taxon>
        <taxon>Vertebrata</taxon>
        <taxon>Euteleostomi</taxon>
        <taxon>Actinopterygii</taxon>
        <taxon>Chondrostei</taxon>
        <taxon>Acipenseriformes</taxon>
        <taxon>Acipenseridae</taxon>
        <taxon>Huso</taxon>
    </lineage>
</organism>
<protein>
    <submittedName>
        <fullName evidence="1">Uncharacterized protein</fullName>
    </submittedName>
</protein>
<evidence type="ECO:0000313" key="2">
    <source>
        <dbReference type="Proteomes" id="UP001369086"/>
    </source>
</evidence>
<accession>A0ABR0YVY7</accession>
<keyword evidence="2" id="KW-1185">Reference proteome</keyword>
<sequence length="241" mass="27404">MLKRIGHYGIQQRNFMHCFQETPYHIHAQGSRTSSAPWDSTVCSQTFIFQVAYHKGSPGIHEQHPTFRLLFTTQRCPSGSNVHLGLLQVSTMWRNYLPEPVIRSILRPLIGDLHRQSQVMYSLHLKHLKSDWEKKGVYMFIYQKLIVLFGLSFQLSVNASDGQQPGSRFSHFSQKGKLCPGTGSVTIFVCVSFLLTTTSDIRSGSALQLLPLPGTSLHTNQGYGEMDFRTRRKGNPRPWIP</sequence>
<proteinExistence type="predicted"/>
<dbReference type="Proteomes" id="UP001369086">
    <property type="component" value="Unassembled WGS sequence"/>
</dbReference>
<reference evidence="1 2" key="1">
    <citation type="submission" date="2021-05" db="EMBL/GenBank/DDBJ databases">
        <authorList>
            <person name="Zahm M."/>
            <person name="Klopp C."/>
            <person name="Cabau C."/>
            <person name="Kuhl H."/>
            <person name="Suciu R."/>
            <person name="Ciorpac M."/>
            <person name="Holostenco D."/>
            <person name="Gessner J."/>
            <person name="Wuertz S."/>
            <person name="Hohne C."/>
            <person name="Stock M."/>
            <person name="Gislard M."/>
            <person name="Lluch J."/>
            <person name="Milhes M."/>
            <person name="Lampietro C."/>
            <person name="Lopez Roques C."/>
            <person name="Donnadieu C."/>
            <person name="Du K."/>
            <person name="Schartl M."/>
            <person name="Guiguen Y."/>
        </authorList>
    </citation>
    <scope>NUCLEOTIDE SEQUENCE [LARGE SCALE GENOMIC DNA]</scope>
    <source>
        <strain evidence="1">Hh-F2</strain>
        <tissue evidence="1">Blood</tissue>
    </source>
</reference>
<name>A0ABR0YVY7_HUSHU</name>
<dbReference type="EMBL" id="JAHFZB010000022">
    <property type="protein sequence ID" value="KAK6476639.1"/>
    <property type="molecule type" value="Genomic_DNA"/>
</dbReference>
<gene>
    <name evidence="1" type="ORF">HHUSO_G23095</name>
</gene>
<comment type="caution">
    <text evidence="1">The sequence shown here is derived from an EMBL/GenBank/DDBJ whole genome shotgun (WGS) entry which is preliminary data.</text>
</comment>
<evidence type="ECO:0000313" key="1">
    <source>
        <dbReference type="EMBL" id="KAK6476639.1"/>
    </source>
</evidence>